<proteinExistence type="predicted"/>
<dbReference type="Pfam" id="PF20289">
    <property type="entry name" value="MComp1"/>
    <property type="match status" value="1"/>
</dbReference>
<dbReference type="AlphaFoldDB" id="A0A240E4Q1"/>
<keyword evidence="2" id="KW-1185">Reference proteome</keyword>
<dbReference type="Proteomes" id="UP000219042">
    <property type="component" value="Unassembled WGS sequence"/>
</dbReference>
<evidence type="ECO:0000313" key="1">
    <source>
        <dbReference type="EMBL" id="SNX43572.1"/>
    </source>
</evidence>
<gene>
    <name evidence="1" type="ORF">SAMN05421731_101614</name>
</gene>
<sequence length="180" mass="21206">MKLLNEPKKVEFLDSEFQEFKFELYSSYIEDKLFISCIVCWSNSIKDTITRWSEVQSILSLNYKSEREYARWNTYLIFLNEEKIPINEKYRIENDKFSARKIILDGLVKLPTISEVEQLINIELLGEDMYLINSESLCAEVSTLINPSIYELIKDVPLDSTKESKNIRSNVLNVLFRILN</sequence>
<evidence type="ECO:0000313" key="2">
    <source>
        <dbReference type="Proteomes" id="UP000219042"/>
    </source>
</evidence>
<dbReference type="EMBL" id="OANT01000001">
    <property type="protein sequence ID" value="SNX43572.1"/>
    <property type="molecule type" value="Genomic_DNA"/>
</dbReference>
<dbReference type="InterPro" id="IPR046905">
    <property type="entry name" value="ABC-3C_MC1"/>
</dbReference>
<reference evidence="2" key="1">
    <citation type="submission" date="2016-09" db="EMBL/GenBank/DDBJ databases">
        <authorList>
            <person name="Varghese N."/>
            <person name="Submissions S."/>
        </authorList>
    </citation>
    <scope>NUCLEOTIDE SEQUENCE [LARGE SCALE GENOMIC DNA]</scope>
    <source>
        <strain evidence="2">ANC 4466</strain>
    </source>
</reference>
<name>A0A240E4Q1_9GAMM</name>
<dbReference type="OrthoDB" id="6961901at2"/>
<organism evidence="1 2">
    <name type="scientific">Acinetobacter puyangensis</name>
    <dbReference type="NCBI Taxonomy" id="1096779"/>
    <lineage>
        <taxon>Bacteria</taxon>
        <taxon>Pseudomonadati</taxon>
        <taxon>Pseudomonadota</taxon>
        <taxon>Gammaproteobacteria</taxon>
        <taxon>Moraxellales</taxon>
        <taxon>Moraxellaceae</taxon>
        <taxon>Acinetobacter</taxon>
    </lineage>
</organism>
<accession>A0A240E4Q1</accession>
<dbReference type="RefSeq" id="WP_097077849.1">
    <property type="nucleotide sequence ID" value="NZ_BAABHT010000020.1"/>
</dbReference>
<protein>
    <submittedName>
        <fullName evidence="1">Uncharacterized protein</fullName>
    </submittedName>
</protein>